<sequence>MRRGVEVGEGSGRMDIKVAALCGSLRKASSIEICRESIKGMEMEYVDIEPLPLTNTDLEMGDSFPEVVEAFRRKILESDCILFASPEYNYSVSEKQVPCQRSPKRTSSSPPTRIAAFVIDFFSTTKIDVGKGLGIPTYIYFPSGVTLLGLMLYLPTLDVKVPSEFKDCQGEVQVPGILPMPPQVMMSRFET</sequence>
<evidence type="ECO:0000313" key="2">
    <source>
        <dbReference type="Proteomes" id="UP001234297"/>
    </source>
</evidence>
<evidence type="ECO:0000313" key="1">
    <source>
        <dbReference type="EMBL" id="KAJ8621499.1"/>
    </source>
</evidence>
<reference evidence="1 2" key="1">
    <citation type="journal article" date="2022" name="Hortic Res">
        <title>A haplotype resolved chromosomal level avocado genome allows analysis of novel avocado genes.</title>
        <authorList>
            <person name="Nath O."/>
            <person name="Fletcher S.J."/>
            <person name="Hayward A."/>
            <person name="Shaw L.M."/>
            <person name="Masouleh A.K."/>
            <person name="Furtado A."/>
            <person name="Henry R.J."/>
            <person name="Mitter N."/>
        </authorList>
    </citation>
    <scope>NUCLEOTIDE SEQUENCE [LARGE SCALE GENOMIC DNA]</scope>
    <source>
        <strain evidence="2">cv. Hass</strain>
    </source>
</reference>
<proteinExistence type="predicted"/>
<accession>A0ACC2KJZ1</accession>
<dbReference type="EMBL" id="CM056817">
    <property type="protein sequence ID" value="KAJ8621499.1"/>
    <property type="molecule type" value="Genomic_DNA"/>
</dbReference>
<dbReference type="Proteomes" id="UP001234297">
    <property type="component" value="Chromosome 9"/>
</dbReference>
<comment type="caution">
    <text evidence="1">The sequence shown here is derived from an EMBL/GenBank/DDBJ whole genome shotgun (WGS) entry which is preliminary data.</text>
</comment>
<name>A0ACC2KJZ1_PERAE</name>
<protein>
    <submittedName>
        <fullName evidence="1">Uncharacterized protein</fullName>
    </submittedName>
</protein>
<organism evidence="1 2">
    <name type="scientific">Persea americana</name>
    <name type="common">Avocado</name>
    <dbReference type="NCBI Taxonomy" id="3435"/>
    <lineage>
        <taxon>Eukaryota</taxon>
        <taxon>Viridiplantae</taxon>
        <taxon>Streptophyta</taxon>
        <taxon>Embryophyta</taxon>
        <taxon>Tracheophyta</taxon>
        <taxon>Spermatophyta</taxon>
        <taxon>Magnoliopsida</taxon>
        <taxon>Magnoliidae</taxon>
        <taxon>Laurales</taxon>
        <taxon>Lauraceae</taxon>
        <taxon>Persea</taxon>
    </lineage>
</organism>
<keyword evidence="2" id="KW-1185">Reference proteome</keyword>
<gene>
    <name evidence="1" type="ORF">MRB53_030028</name>
</gene>